<protein>
    <submittedName>
        <fullName evidence="2">Uncharacterized protein</fullName>
    </submittedName>
</protein>
<evidence type="ECO:0000313" key="2">
    <source>
        <dbReference type="EMBL" id="AUE03195.1"/>
    </source>
</evidence>
<dbReference type="EMBL" id="CP021558">
    <property type="protein sequence ID" value="AUE03195.1"/>
    <property type="molecule type" value="Genomic_DNA"/>
</dbReference>
<feature type="region of interest" description="Disordered" evidence="1">
    <location>
        <begin position="118"/>
        <end position="140"/>
    </location>
</feature>
<sequence>MDYSTIRDDGALMNLAAKVVDPDRRNTLVVLSADRYGRPGFDPADIGDALAGTDVDVYWLPDPPAANRLDGLTDGVACMYNGAAAILHAGQGAIIVLDKGPTSPDYLIGRAMAHATFMRRPDPKPAPAADAGDRPDGRRLRAENKRLKGELKRLRAASSADAGDLRPLFDDPDDWLDLEIRLAWARLIPAEGKRANRLPARWTMTPGFAATIASSPRRAKTVETCARILLGLDARHPYRNGPNGSPNMIGDWGNPVWRTIVQQGMPDSWRIHWTRDGAGNVVFLAAGGHDALI</sequence>
<evidence type="ECO:0000313" key="3">
    <source>
        <dbReference type="Proteomes" id="UP000232491"/>
    </source>
</evidence>
<organism evidence="2 3">
    <name type="scientific">Bifidobacterium breve</name>
    <dbReference type="NCBI Taxonomy" id="1685"/>
    <lineage>
        <taxon>Bacteria</taxon>
        <taxon>Bacillati</taxon>
        <taxon>Actinomycetota</taxon>
        <taxon>Actinomycetes</taxon>
        <taxon>Bifidobacteriales</taxon>
        <taxon>Bifidobacteriaceae</taxon>
        <taxon>Bifidobacterium</taxon>
    </lineage>
</organism>
<proteinExistence type="predicted"/>
<dbReference type="AlphaFoldDB" id="A0A2K9BWT1"/>
<name>A0A2K9BWT1_BIFBR</name>
<gene>
    <name evidence="2" type="ORF">BB215W447A_1179</name>
</gene>
<evidence type="ECO:0000256" key="1">
    <source>
        <dbReference type="SAM" id="MobiDB-lite"/>
    </source>
</evidence>
<dbReference type="RefSeq" id="WP_106641492.1">
    <property type="nucleotide sequence ID" value="NZ_CP021558.1"/>
</dbReference>
<reference evidence="2 3" key="1">
    <citation type="submission" date="2017-05" db="EMBL/GenBank/DDBJ databases">
        <title>Comparative genomics and methylome analysis of the gut commensal Bifidobacterium breve.</title>
        <authorList>
            <person name="Bottacini F."/>
            <person name="Morrissey R."/>
            <person name="Roberts R.J."/>
            <person name="James K."/>
            <person name="van Breen J."/>
            <person name="Egan M."/>
            <person name="Lambert J."/>
            <person name="van Limpt K."/>
            <person name="Stanton C."/>
            <person name="Knol J."/>
            <person name="O' Connell Motherway M."/>
            <person name="van Sinderen D."/>
        </authorList>
    </citation>
    <scope>NUCLEOTIDE SEQUENCE [LARGE SCALE GENOMIC DNA]</scope>
    <source>
        <strain evidence="2 3">215W447a</strain>
    </source>
</reference>
<feature type="compositionally biased region" description="Basic and acidic residues" evidence="1">
    <location>
        <begin position="131"/>
        <end position="140"/>
    </location>
</feature>
<accession>A0A2K9BWT1</accession>
<dbReference type="Proteomes" id="UP000232491">
    <property type="component" value="Chromosome"/>
</dbReference>